<dbReference type="GO" id="GO:0016539">
    <property type="term" value="P:intein-mediated protein splicing"/>
    <property type="evidence" value="ECO:0007669"/>
    <property type="project" value="InterPro"/>
</dbReference>
<proteinExistence type="predicted"/>
<evidence type="ECO:0000256" key="1">
    <source>
        <dbReference type="SAM" id="MobiDB-lite"/>
    </source>
</evidence>
<sequence>MDDRPAGSGGEVARDGSAITFTETTAEGTATRGVAPRTRIMCFTPGTGIKTARGTVPVEDIAADDRVLTRDHGFQAVRWTGARRLDAAATVAEPDLRPVHIARDAFGPGRPSRDMQVSPQHRVLVGGADTQLLFGETEMLVPALHLVGRRGVSRAPAGPVRYVHFMFERHEVVMSDDLWTESFQPGDRALGALADAQRRELLAIFPELATAAGRAAHASARPTLRRHEARLLAAPGARA</sequence>
<feature type="domain" description="Hedgehog/Intein (Hint)" evidence="2">
    <location>
        <begin position="41"/>
        <end position="187"/>
    </location>
</feature>
<dbReference type="PROSITE" id="PS50817">
    <property type="entry name" value="INTEIN_N_TER"/>
    <property type="match status" value="1"/>
</dbReference>
<gene>
    <name evidence="3" type="ORF">RISW2_18200</name>
</gene>
<dbReference type="InterPro" id="IPR036844">
    <property type="entry name" value="Hint_dom_sf"/>
</dbReference>
<reference evidence="3 4" key="1">
    <citation type="submission" date="2014-01" db="EMBL/GenBank/DDBJ databases">
        <title>Roseivivax isoporae LMG 25204 Genome Sequencing.</title>
        <authorList>
            <person name="Lai Q."/>
            <person name="Li G."/>
            <person name="Shao Z."/>
        </authorList>
    </citation>
    <scope>NUCLEOTIDE SEQUENCE [LARGE SCALE GENOMIC DNA]</scope>
    <source>
        <strain evidence="3 4">LMG 25204</strain>
    </source>
</reference>
<dbReference type="RefSeq" id="WP_162164310.1">
    <property type="nucleotide sequence ID" value="NZ_JAME01000005.1"/>
</dbReference>
<dbReference type="Gene3D" id="2.170.16.10">
    <property type="entry name" value="Hedgehog/Intein (Hint) domain"/>
    <property type="match status" value="1"/>
</dbReference>
<keyword evidence="4" id="KW-1185">Reference proteome</keyword>
<dbReference type="STRING" id="1449351.RISW2_18200"/>
<dbReference type="SUPFAM" id="SSF51294">
    <property type="entry name" value="Hedgehog/intein (Hint) domain"/>
    <property type="match status" value="1"/>
</dbReference>
<dbReference type="Proteomes" id="UP000023430">
    <property type="component" value="Unassembled WGS sequence"/>
</dbReference>
<dbReference type="EMBL" id="JAME01000005">
    <property type="protein sequence ID" value="ETX30123.1"/>
    <property type="molecule type" value="Genomic_DNA"/>
</dbReference>
<dbReference type="InterPro" id="IPR006141">
    <property type="entry name" value="Intein_N"/>
</dbReference>
<dbReference type="AlphaFoldDB" id="X7FBN3"/>
<evidence type="ECO:0000259" key="2">
    <source>
        <dbReference type="Pfam" id="PF13403"/>
    </source>
</evidence>
<feature type="compositionally biased region" description="Low complexity" evidence="1">
    <location>
        <begin position="20"/>
        <end position="31"/>
    </location>
</feature>
<evidence type="ECO:0000313" key="4">
    <source>
        <dbReference type="Proteomes" id="UP000023430"/>
    </source>
</evidence>
<organism evidence="3 4">
    <name type="scientific">Roseivivax isoporae LMG 25204</name>
    <dbReference type="NCBI Taxonomy" id="1449351"/>
    <lineage>
        <taxon>Bacteria</taxon>
        <taxon>Pseudomonadati</taxon>
        <taxon>Pseudomonadota</taxon>
        <taxon>Alphaproteobacteria</taxon>
        <taxon>Rhodobacterales</taxon>
        <taxon>Roseobacteraceae</taxon>
        <taxon>Roseivivax</taxon>
    </lineage>
</organism>
<dbReference type="Pfam" id="PF13403">
    <property type="entry name" value="Hint_2"/>
    <property type="match status" value="1"/>
</dbReference>
<accession>X7FBN3</accession>
<comment type="caution">
    <text evidence="3">The sequence shown here is derived from an EMBL/GenBank/DDBJ whole genome shotgun (WGS) entry which is preliminary data.</text>
</comment>
<evidence type="ECO:0000313" key="3">
    <source>
        <dbReference type="EMBL" id="ETX30123.1"/>
    </source>
</evidence>
<dbReference type="eggNOG" id="COG2931">
    <property type="taxonomic scope" value="Bacteria"/>
</dbReference>
<protein>
    <submittedName>
        <fullName evidence="3">Type I secretion protein</fullName>
    </submittedName>
</protein>
<name>X7FBN3_9RHOB</name>
<dbReference type="InterPro" id="IPR028992">
    <property type="entry name" value="Hedgehog/Intein_dom"/>
</dbReference>
<feature type="region of interest" description="Disordered" evidence="1">
    <location>
        <begin position="1"/>
        <end position="33"/>
    </location>
</feature>